<evidence type="ECO:0000313" key="13">
    <source>
        <dbReference type="Proteomes" id="UP000594220"/>
    </source>
</evidence>
<protein>
    <recommendedName>
        <fullName evidence="10">Olfactory receptor</fullName>
    </recommendedName>
</protein>
<sequence>MAAQHSFLHWVLPAGLRRQLLVDENHTGTIQFHFRPLSTLPNLQWLIFVAFLLLYLLSLCENTAIALTVLIHHSLQTPMYFFLGNLAALEICYASVIAPLALANHLPERKATISFNGCGTQLFFFIFLGGADCMLLAVMAFDRYVAICHPLRYTLIMSRKVCRHLIAGSLVLGSLFALQFTILLFHQQFCGNDEIDHFYCDVMPMLQLVCGSKDSLEAIVFAATFITLIVPFLMICISYVFIVAAILQIRSAVSRHHAFSTCSSHLIVVLLQYGCSIFIYSHTSSTYSPEQGRVVSVIYTFMNPVLNPLIYSMRNKELKDALRRVLWRRVLFQRK</sequence>
<dbReference type="PRINTS" id="PR00237">
    <property type="entry name" value="GPCRRHODOPSN"/>
</dbReference>
<reference evidence="12" key="2">
    <citation type="submission" date="2025-09" db="UniProtKB">
        <authorList>
            <consortium name="Ensembl"/>
        </authorList>
    </citation>
    <scope>IDENTIFICATION</scope>
</reference>
<evidence type="ECO:0000256" key="1">
    <source>
        <dbReference type="ARBA" id="ARBA00004651"/>
    </source>
</evidence>
<accession>A0A7M4F4J3</accession>
<dbReference type="PANTHER" id="PTHR26453">
    <property type="entry name" value="OLFACTORY RECEPTOR"/>
    <property type="match status" value="1"/>
</dbReference>
<dbReference type="AlphaFoldDB" id="A0A7M4F4J3"/>
<feature type="transmembrane region" description="Helical" evidence="10">
    <location>
        <begin position="45"/>
        <end position="70"/>
    </location>
</feature>
<dbReference type="OMA" id="NRITHFY"/>
<feature type="domain" description="G-protein coupled receptors family 1 profile" evidence="11">
    <location>
        <begin position="61"/>
        <end position="311"/>
    </location>
</feature>
<evidence type="ECO:0000259" key="11">
    <source>
        <dbReference type="PROSITE" id="PS50262"/>
    </source>
</evidence>
<keyword evidence="13" id="KW-1185">Reference proteome</keyword>
<dbReference type="Ensembl" id="ENSCPRT00005021565.1">
    <property type="protein sequence ID" value="ENSCPRP00005018427.1"/>
    <property type="gene ID" value="ENSCPRG00005012867.1"/>
</dbReference>
<keyword evidence="6 10" id="KW-1133">Transmembrane helix</keyword>
<dbReference type="CDD" id="cd15225">
    <property type="entry name" value="7tmA_OR10A-like"/>
    <property type="match status" value="1"/>
</dbReference>
<feature type="transmembrane region" description="Helical" evidence="10">
    <location>
        <begin position="294"/>
        <end position="313"/>
    </location>
</feature>
<evidence type="ECO:0000256" key="8">
    <source>
        <dbReference type="ARBA" id="ARBA00023224"/>
    </source>
</evidence>
<dbReference type="InterPro" id="IPR000725">
    <property type="entry name" value="Olfact_rcpt"/>
</dbReference>
<organism evidence="12 13">
    <name type="scientific">Crocodylus porosus</name>
    <name type="common">Saltwater crocodile</name>
    <name type="synonym">Estuarine crocodile</name>
    <dbReference type="NCBI Taxonomy" id="8502"/>
    <lineage>
        <taxon>Eukaryota</taxon>
        <taxon>Metazoa</taxon>
        <taxon>Chordata</taxon>
        <taxon>Craniata</taxon>
        <taxon>Vertebrata</taxon>
        <taxon>Euteleostomi</taxon>
        <taxon>Archelosauria</taxon>
        <taxon>Archosauria</taxon>
        <taxon>Crocodylia</taxon>
        <taxon>Longirostres</taxon>
        <taxon>Crocodylidae</taxon>
        <taxon>Crocodylus</taxon>
    </lineage>
</organism>
<evidence type="ECO:0000256" key="5">
    <source>
        <dbReference type="ARBA" id="ARBA00022725"/>
    </source>
</evidence>
<dbReference type="GO" id="GO:0005886">
    <property type="term" value="C:plasma membrane"/>
    <property type="evidence" value="ECO:0007669"/>
    <property type="project" value="UniProtKB-SubCell"/>
</dbReference>
<dbReference type="SMART" id="SM01381">
    <property type="entry name" value="7TM_GPCR_Srsx"/>
    <property type="match status" value="1"/>
</dbReference>
<dbReference type="PROSITE" id="PS50262">
    <property type="entry name" value="G_PROTEIN_RECEP_F1_2"/>
    <property type="match status" value="1"/>
</dbReference>
<keyword evidence="7 10" id="KW-0472">Membrane</keyword>
<evidence type="ECO:0000256" key="10">
    <source>
        <dbReference type="RuleBase" id="RU363047"/>
    </source>
</evidence>
<name>A0A7M4F4J3_CROPO</name>
<keyword evidence="9" id="KW-0297">G-protein coupled receptor</keyword>
<feature type="transmembrane region" description="Helical" evidence="10">
    <location>
        <begin position="122"/>
        <end position="145"/>
    </location>
</feature>
<dbReference type="InterPro" id="IPR000276">
    <property type="entry name" value="GPCR_Rhodpsn"/>
</dbReference>
<dbReference type="GeneTree" id="ENSGT01140000282524"/>
<dbReference type="SUPFAM" id="SSF81321">
    <property type="entry name" value="Family A G protein-coupled receptor-like"/>
    <property type="match status" value="1"/>
</dbReference>
<dbReference type="PRINTS" id="PR00245">
    <property type="entry name" value="OLFACTORYR"/>
</dbReference>
<comment type="subcellular location">
    <subcellularLocation>
        <location evidence="1 10">Cell membrane</location>
        <topology evidence="1 10">Multi-pass membrane protein</topology>
    </subcellularLocation>
</comment>
<dbReference type="InterPro" id="IPR017452">
    <property type="entry name" value="GPCR_Rhodpsn_7TM"/>
</dbReference>
<proteinExistence type="inferred from homology"/>
<evidence type="ECO:0000256" key="3">
    <source>
        <dbReference type="ARBA" id="ARBA00022606"/>
    </source>
</evidence>
<keyword evidence="5 10" id="KW-0552">Olfaction</keyword>
<keyword evidence="8 9" id="KW-0807">Transducer</keyword>
<feature type="transmembrane region" description="Helical" evidence="10">
    <location>
        <begin position="165"/>
        <end position="185"/>
    </location>
</feature>
<keyword evidence="2 10" id="KW-1003">Cell membrane</keyword>
<gene>
    <name evidence="12" type="primary">LOC109324599</name>
</gene>
<comment type="similarity">
    <text evidence="9">Belongs to the G-protein coupled receptor 1 family.</text>
</comment>
<keyword evidence="9" id="KW-0675">Receptor</keyword>
<keyword evidence="3 10" id="KW-0716">Sensory transduction</keyword>
<dbReference type="FunFam" id="1.20.1070.10:FF:000001">
    <property type="entry name" value="Olfactory receptor"/>
    <property type="match status" value="1"/>
</dbReference>
<feature type="transmembrane region" description="Helical" evidence="10">
    <location>
        <begin position="218"/>
        <end position="247"/>
    </location>
</feature>
<dbReference type="Gene3D" id="1.20.1070.10">
    <property type="entry name" value="Rhodopsin 7-helix transmembrane proteins"/>
    <property type="match status" value="1"/>
</dbReference>
<evidence type="ECO:0000313" key="12">
    <source>
        <dbReference type="Ensembl" id="ENSCPRP00005018427.1"/>
    </source>
</evidence>
<dbReference type="GO" id="GO:0004984">
    <property type="term" value="F:olfactory receptor activity"/>
    <property type="evidence" value="ECO:0007669"/>
    <property type="project" value="InterPro"/>
</dbReference>
<dbReference type="Pfam" id="PF13853">
    <property type="entry name" value="7tm_4"/>
    <property type="match status" value="1"/>
</dbReference>
<evidence type="ECO:0000256" key="2">
    <source>
        <dbReference type="ARBA" id="ARBA00022475"/>
    </source>
</evidence>
<evidence type="ECO:0000256" key="4">
    <source>
        <dbReference type="ARBA" id="ARBA00022692"/>
    </source>
</evidence>
<evidence type="ECO:0000256" key="7">
    <source>
        <dbReference type="ARBA" id="ARBA00023136"/>
    </source>
</evidence>
<reference evidence="12" key="1">
    <citation type="submission" date="2025-08" db="UniProtKB">
        <authorList>
            <consortium name="Ensembl"/>
        </authorList>
    </citation>
    <scope>IDENTIFICATION</scope>
</reference>
<dbReference type="GO" id="GO:0004930">
    <property type="term" value="F:G protein-coupled receptor activity"/>
    <property type="evidence" value="ECO:0007669"/>
    <property type="project" value="UniProtKB-KW"/>
</dbReference>
<dbReference type="Proteomes" id="UP000594220">
    <property type="component" value="Unplaced"/>
</dbReference>
<evidence type="ECO:0000256" key="9">
    <source>
        <dbReference type="RuleBase" id="RU000688"/>
    </source>
</evidence>
<feature type="transmembrane region" description="Helical" evidence="10">
    <location>
        <begin position="82"/>
        <end position="102"/>
    </location>
</feature>
<feature type="transmembrane region" description="Helical" evidence="10">
    <location>
        <begin position="259"/>
        <end position="282"/>
    </location>
</feature>
<keyword evidence="4 9" id="KW-0812">Transmembrane</keyword>
<evidence type="ECO:0000256" key="6">
    <source>
        <dbReference type="ARBA" id="ARBA00022989"/>
    </source>
</evidence>
<dbReference type="PROSITE" id="PS00237">
    <property type="entry name" value="G_PROTEIN_RECEP_F1_1"/>
    <property type="match status" value="1"/>
</dbReference>